<dbReference type="Pfam" id="PF20732">
    <property type="entry name" value="NamZ_C"/>
    <property type="match status" value="1"/>
</dbReference>
<keyword evidence="10" id="KW-0862">Zinc</keyword>
<dbReference type="HAMAP" id="MF_00372">
    <property type="entry name" value="HutI"/>
    <property type="match status" value="1"/>
</dbReference>
<evidence type="ECO:0000259" key="13">
    <source>
        <dbReference type="Pfam" id="PF07075"/>
    </source>
</evidence>
<feature type="domain" description="Peptidoglycan beta-N-acetylmuramidase NamZ C-terminal" evidence="14">
    <location>
        <begin position="662"/>
        <end position="820"/>
    </location>
</feature>
<evidence type="ECO:0000259" key="12">
    <source>
        <dbReference type="Pfam" id="PF01979"/>
    </source>
</evidence>
<comment type="similarity">
    <text evidence="4">Belongs to the metallo-dependent hydrolases superfamily. HutI family.</text>
</comment>
<evidence type="ECO:0000256" key="11">
    <source>
        <dbReference type="ARBA" id="ARBA00023004"/>
    </source>
</evidence>
<evidence type="ECO:0000256" key="7">
    <source>
        <dbReference type="ARBA" id="ARBA00022723"/>
    </source>
</evidence>
<dbReference type="InterPro" id="IPR048503">
    <property type="entry name" value="NamZ_C"/>
</dbReference>
<dbReference type="EMBL" id="OB668551">
    <property type="protein sequence ID" value="CAD7234395.1"/>
    <property type="molecule type" value="Genomic_DNA"/>
</dbReference>
<dbReference type="InterPro" id="IPR032466">
    <property type="entry name" value="Metal_Hydrolase"/>
</dbReference>
<comment type="catalytic activity">
    <reaction evidence="1">
        <text>4-imidazolone-5-propanoate + H2O = N-formimidoyl-L-glutamate</text>
        <dbReference type="Rhea" id="RHEA:23660"/>
        <dbReference type="ChEBI" id="CHEBI:15377"/>
        <dbReference type="ChEBI" id="CHEBI:58928"/>
        <dbReference type="ChEBI" id="CHEBI:77893"/>
        <dbReference type="EC" id="3.5.2.7"/>
    </reaction>
</comment>
<dbReference type="Pfam" id="PF07075">
    <property type="entry name" value="NamZ_N"/>
    <property type="match status" value="1"/>
</dbReference>
<sequence length="821" mass="91723">IVTINTNGKNYKNGVESKEIGLFEEYSILIADGVISQIIPNSKLSEIKYDKKIDLTDKIIMPGLVECHTHTVFAGSRAKEFNMRLNGKSYEEIAMAGGGINSTVKSVRESGFEELVNISKPRIENFIRQGVTTLEIKSGYGLSFYDEIKLLEVVNKLDSLYPIDIIPTFLGAHTFPPEYINDKEKYIDIIINEMLPYISEKKLAKSCDGFCELTAFSTKQIEKIFIAAADSNLNLKLHTDQFNSIGGLELALEMGAKSVDHLEVLSDVDKVANSETVAVLLPGVSFSLQYNYAPARKLLDNNAIVALSTDYNPGSSHINNISNIWGLAAFKMSMKMEEIITAYTINSAKALGISEAVGSIEVGKSADFSIYNAKEYSELLYNFGNNLNVTTIKSGKVAQKSAPILQVRDETNYTANRDKDTIPNNNCSKPKVLTGVNVLENRNFDILENKRVGLITNQTGVNNILISTIDILNNSPNVNLVALFGPEHGVRGDVEGGEYIKFYTDTTTNLPVYSLYGKTRKPNADMLKNIDVLVYDIQDIGVRSYTFISTMGLAMEAASENGIEFVVLDRPNPLGGIKIEGNIVEEDYISFIGQFPIPYVYGLTCGELAKLIVGENFIKTKPNFKLNIVSMENWERKMDWEETGLNWIPTSPHIPHSFSPYFYPMTGILGELRNLISIGVGYTLPFQIIGAEWINSKKLTDKLNSFNLPGISFIPITFKPYYAFGKGKYLSGSQIIISDFNLTNLTEVQFYILFALKELYPDKNLFNLSSKNEIGMFNKAIGTDKIVKYYNDNLSISEVVKFLNKDLSKFKEVSEKYYLYY</sequence>
<dbReference type="NCBIfam" id="TIGR01224">
    <property type="entry name" value="hutI"/>
    <property type="match status" value="1"/>
</dbReference>
<evidence type="ECO:0000256" key="10">
    <source>
        <dbReference type="ARBA" id="ARBA00022833"/>
    </source>
</evidence>
<dbReference type="GO" id="GO:0005737">
    <property type="term" value="C:cytoplasm"/>
    <property type="evidence" value="ECO:0007669"/>
    <property type="project" value="InterPro"/>
</dbReference>
<dbReference type="UniPathway" id="UPA00379">
    <property type="reaction ID" value="UER00551"/>
</dbReference>
<dbReference type="OrthoDB" id="194468at2759"/>
<evidence type="ECO:0000259" key="14">
    <source>
        <dbReference type="Pfam" id="PF20732"/>
    </source>
</evidence>
<keyword evidence="8" id="KW-0378">Hydrolase</keyword>
<keyword evidence="9" id="KW-0369">Histidine metabolism</keyword>
<dbReference type="AlphaFoldDB" id="A0A7R8WM74"/>
<protein>
    <recommendedName>
        <fullName evidence="6">Probable imidazolonepropionase</fullName>
        <ecNumber evidence="5">3.5.2.7</ecNumber>
    </recommendedName>
</protein>
<dbReference type="InterPro" id="IPR011059">
    <property type="entry name" value="Metal-dep_hydrolase_composite"/>
</dbReference>
<dbReference type="Pfam" id="PF01979">
    <property type="entry name" value="Amidohydro_1"/>
    <property type="match status" value="1"/>
</dbReference>
<evidence type="ECO:0000256" key="2">
    <source>
        <dbReference type="ARBA" id="ARBA00001965"/>
    </source>
</evidence>
<dbReference type="GO" id="GO:0046872">
    <property type="term" value="F:metal ion binding"/>
    <property type="evidence" value="ECO:0007669"/>
    <property type="project" value="UniProtKB-KW"/>
</dbReference>
<dbReference type="InterPro" id="IPR005920">
    <property type="entry name" value="HutI"/>
</dbReference>
<comment type="cofactor">
    <cofactor evidence="2">
        <name>Fe(3+)</name>
        <dbReference type="ChEBI" id="CHEBI:29034"/>
    </cofactor>
</comment>
<evidence type="ECO:0000256" key="5">
    <source>
        <dbReference type="ARBA" id="ARBA00012864"/>
    </source>
</evidence>
<feature type="domain" description="Peptidoglycan beta-N-acetylmuramidase NamZ N-terminal" evidence="13">
    <location>
        <begin position="452"/>
        <end position="656"/>
    </location>
</feature>
<gene>
    <name evidence="15" type="ORF">CTOB1V02_LOCUS12211</name>
</gene>
<dbReference type="GO" id="GO:0019556">
    <property type="term" value="P:L-histidine catabolic process to glutamate and formamide"/>
    <property type="evidence" value="ECO:0007669"/>
    <property type="project" value="UniProtKB-UniPathway"/>
</dbReference>
<evidence type="ECO:0000256" key="1">
    <source>
        <dbReference type="ARBA" id="ARBA00000853"/>
    </source>
</evidence>
<feature type="non-terminal residue" evidence="15">
    <location>
        <position position="1"/>
    </location>
</feature>
<dbReference type="FunFam" id="3.20.20.140:FF:000007">
    <property type="entry name" value="Imidazolonepropionase"/>
    <property type="match status" value="1"/>
</dbReference>
<dbReference type="PANTHER" id="PTHR42752:SF1">
    <property type="entry name" value="IMIDAZOLONEPROPIONASE-RELATED"/>
    <property type="match status" value="1"/>
</dbReference>
<dbReference type="Gene3D" id="3.90.1150.140">
    <property type="match status" value="1"/>
</dbReference>
<feature type="domain" description="Amidohydrolase-related" evidence="12">
    <location>
        <begin position="59"/>
        <end position="397"/>
    </location>
</feature>
<name>A0A7R8WM74_9CRUS</name>
<keyword evidence="11" id="KW-0408">Iron</keyword>
<comment type="pathway">
    <text evidence="3">Amino-acid degradation; L-histidine degradation into L-glutamate; N-formimidoyl-L-glutamate from L-histidine: step 3/3.</text>
</comment>
<organism evidence="15">
    <name type="scientific">Cyprideis torosa</name>
    <dbReference type="NCBI Taxonomy" id="163714"/>
    <lineage>
        <taxon>Eukaryota</taxon>
        <taxon>Metazoa</taxon>
        <taxon>Ecdysozoa</taxon>
        <taxon>Arthropoda</taxon>
        <taxon>Crustacea</taxon>
        <taxon>Oligostraca</taxon>
        <taxon>Ostracoda</taxon>
        <taxon>Podocopa</taxon>
        <taxon>Podocopida</taxon>
        <taxon>Cytherocopina</taxon>
        <taxon>Cytheroidea</taxon>
        <taxon>Cytherideidae</taxon>
        <taxon>Cyprideis</taxon>
    </lineage>
</organism>
<evidence type="ECO:0000256" key="6">
    <source>
        <dbReference type="ARBA" id="ARBA00013406"/>
    </source>
</evidence>
<dbReference type="SUPFAM" id="SSF51338">
    <property type="entry name" value="Composite domain of metallo-dependent hydrolases"/>
    <property type="match status" value="1"/>
</dbReference>
<evidence type="ECO:0000256" key="4">
    <source>
        <dbReference type="ARBA" id="ARBA00008002"/>
    </source>
</evidence>
<evidence type="ECO:0000256" key="9">
    <source>
        <dbReference type="ARBA" id="ARBA00022808"/>
    </source>
</evidence>
<evidence type="ECO:0000256" key="8">
    <source>
        <dbReference type="ARBA" id="ARBA00022801"/>
    </source>
</evidence>
<dbReference type="Gene3D" id="3.40.50.12170">
    <property type="entry name" value="Uncharacterised protein PF07075, DUF1343"/>
    <property type="match status" value="1"/>
</dbReference>
<dbReference type="Gene3D" id="2.30.40.10">
    <property type="entry name" value="Urease, subunit C, domain 1"/>
    <property type="match status" value="1"/>
</dbReference>
<dbReference type="EC" id="3.5.2.7" evidence="5"/>
<dbReference type="Gene3D" id="3.20.20.140">
    <property type="entry name" value="Metal-dependent hydrolases"/>
    <property type="match status" value="1"/>
</dbReference>
<dbReference type="GO" id="GO:0050480">
    <property type="term" value="F:imidazolonepropionase activity"/>
    <property type="evidence" value="ECO:0007669"/>
    <property type="project" value="UniProtKB-EC"/>
</dbReference>
<dbReference type="GO" id="GO:0019557">
    <property type="term" value="P:L-histidine catabolic process to glutamate and formate"/>
    <property type="evidence" value="ECO:0007669"/>
    <property type="project" value="UniProtKB-UniPathway"/>
</dbReference>
<keyword evidence="7" id="KW-0479">Metal-binding</keyword>
<reference evidence="15" key="1">
    <citation type="submission" date="2020-11" db="EMBL/GenBank/DDBJ databases">
        <authorList>
            <person name="Tran Van P."/>
        </authorList>
    </citation>
    <scope>NUCLEOTIDE SEQUENCE</scope>
</reference>
<accession>A0A7R8WM74</accession>
<evidence type="ECO:0000256" key="3">
    <source>
        <dbReference type="ARBA" id="ARBA00004758"/>
    </source>
</evidence>
<proteinExistence type="inferred from homology"/>
<dbReference type="InterPro" id="IPR048502">
    <property type="entry name" value="NamZ_N"/>
</dbReference>
<dbReference type="InterPro" id="IPR006680">
    <property type="entry name" value="Amidohydro-rel"/>
</dbReference>
<evidence type="ECO:0000313" key="15">
    <source>
        <dbReference type="EMBL" id="CAD7234395.1"/>
    </source>
</evidence>
<dbReference type="PANTHER" id="PTHR42752">
    <property type="entry name" value="IMIDAZOLONEPROPIONASE"/>
    <property type="match status" value="1"/>
</dbReference>
<dbReference type="SUPFAM" id="SSF51556">
    <property type="entry name" value="Metallo-dependent hydrolases"/>
    <property type="match status" value="1"/>
</dbReference>